<dbReference type="InterPro" id="IPR002008">
    <property type="entry name" value="DNA_pol_X_beta-like"/>
</dbReference>
<dbReference type="OrthoDB" id="205514at2759"/>
<evidence type="ECO:0000256" key="6">
    <source>
        <dbReference type="ARBA" id="ARBA00022842"/>
    </source>
</evidence>
<dbReference type="EMBL" id="CAJVPJ010000285">
    <property type="protein sequence ID" value="CAG8506509.1"/>
    <property type="molecule type" value="Genomic_DNA"/>
</dbReference>
<keyword evidence="8" id="KW-0238">DNA-binding</keyword>
<protein>
    <recommendedName>
        <fullName evidence="13">DNA polymerase</fullName>
        <ecNumber evidence="13">2.7.7.7</ecNumber>
    </recommendedName>
</protein>
<comment type="caution">
    <text evidence="15">The sequence shown here is derived from an EMBL/GenBank/DDBJ whole genome shotgun (WGS) entry which is preliminary data.</text>
</comment>
<evidence type="ECO:0000256" key="4">
    <source>
        <dbReference type="ARBA" id="ARBA00022723"/>
    </source>
</evidence>
<keyword evidence="13" id="KW-0548">Nucleotidyltransferase</keyword>
<dbReference type="InterPro" id="IPR028207">
    <property type="entry name" value="DNA_pol_B_palm_palm"/>
</dbReference>
<dbReference type="PANTHER" id="PTHR11276">
    <property type="entry name" value="DNA POLYMERASE TYPE-X FAMILY MEMBER"/>
    <property type="match status" value="1"/>
</dbReference>
<dbReference type="EC" id="2.7.7.7" evidence="13"/>
<dbReference type="Gene3D" id="1.10.150.20">
    <property type="entry name" value="5' to 3' exonuclease, C-terminal subdomain"/>
    <property type="match status" value="1"/>
</dbReference>
<dbReference type="GO" id="GO:0006303">
    <property type="term" value="P:double-strand break repair via nonhomologous end joining"/>
    <property type="evidence" value="ECO:0007669"/>
    <property type="project" value="TreeGrafter"/>
</dbReference>
<dbReference type="SUPFAM" id="SSF47802">
    <property type="entry name" value="DNA polymerase beta, N-terminal domain-like"/>
    <property type="match status" value="1"/>
</dbReference>
<dbReference type="InterPro" id="IPR018944">
    <property type="entry name" value="DNA_pol_lambd_fingers_domain"/>
</dbReference>
<dbReference type="GO" id="GO:0003887">
    <property type="term" value="F:DNA-directed DNA polymerase activity"/>
    <property type="evidence" value="ECO:0007669"/>
    <property type="project" value="UniProtKB-UniRule"/>
</dbReference>
<keyword evidence="5 13" id="KW-0227">DNA damage</keyword>
<evidence type="ECO:0000259" key="14">
    <source>
        <dbReference type="SMART" id="SM00483"/>
    </source>
</evidence>
<dbReference type="PANTHER" id="PTHR11276:SF42">
    <property type="entry name" value="DNA POLYMERASE BETA"/>
    <property type="match status" value="1"/>
</dbReference>
<dbReference type="SUPFAM" id="SSF81301">
    <property type="entry name" value="Nucleotidyltransferase"/>
    <property type="match status" value="1"/>
</dbReference>
<dbReference type="Pfam" id="PF10391">
    <property type="entry name" value="DNA_pol_lambd_f"/>
    <property type="match status" value="1"/>
</dbReference>
<dbReference type="InterPro" id="IPR027421">
    <property type="entry name" value="DNA_pol_lamdba_lyase_dom_sf"/>
</dbReference>
<comment type="subcellular location">
    <subcellularLocation>
        <location evidence="2 13">Nucleus</location>
    </subcellularLocation>
</comment>
<dbReference type="SUPFAM" id="SSF81585">
    <property type="entry name" value="PsbU/PolX domain-like"/>
    <property type="match status" value="1"/>
</dbReference>
<dbReference type="SMART" id="SM00483">
    <property type="entry name" value="POLXc"/>
    <property type="match status" value="1"/>
</dbReference>
<dbReference type="InterPro" id="IPR043519">
    <property type="entry name" value="NT_sf"/>
</dbReference>
<reference evidence="15" key="1">
    <citation type="submission" date="2021-06" db="EMBL/GenBank/DDBJ databases">
        <authorList>
            <person name="Kallberg Y."/>
            <person name="Tangrot J."/>
            <person name="Rosling A."/>
        </authorList>
    </citation>
    <scope>NUCLEOTIDE SEQUENCE</scope>
    <source>
        <strain evidence="15">IA702</strain>
    </source>
</reference>
<keyword evidence="16" id="KW-1185">Reference proteome</keyword>
<dbReference type="Gene3D" id="1.10.150.110">
    <property type="entry name" value="DNA polymerase beta, N-terminal domain-like"/>
    <property type="match status" value="1"/>
</dbReference>
<dbReference type="Pfam" id="PF14716">
    <property type="entry name" value="HHH_8"/>
    <property type="match status" value="1"/>
</dbReference>
<comment type="catalytic activity">
    <reaction evidence="11 13">
        <text>DNA(n) + a 2'-deoxyribonucleoside 5'-triphosphate = DNA(n+1) + diphosphate</text>
        <dbReference type="Rhea" id="RHEA:22508"/>
        <dbReference type="Rhea" id="RHEA-COMP:17339"/>
        <dbReference type="Rhea" id="RHEA-COMP:17340"/>
        <dbReference type="ChEBI" id="CHEBI:33019"/>
        <dbReference type="ChEBI" id="CHEBI:61560"/>
        <dbReference type="ChEBI" id="CHEBI:173112"/>
        <dbReference type="EC" id="2.7.7.7"/>
    </reaction>
</comment>
<evidence type="ECO:0000256" key="8">
    <source>
        <dbReference type="ARBA" id="ARBA00023125"/>
    </source>
</evidence>
<evidence type="ECO:0000256" key="1">
    <source>
        <dbReference type="ARBA" id="ARBA00001946"/>
    </source>
</evidence>
<dbReference type="AlphaFoldDB" id="A0A9N9F2T4"/>
<comment type="similarity">
    <text evidence="13">Belongs to the DNA polymerase type-X family.</text>
</comment>
<evidence type="ECO:0000256" key="7">
    <source>
        <dbReference type="ARBA" id="ARBA00022932"/>
    </source>
</evidence>
<evidence type="ECO:0000256" key="13">
    <source>
        <dbReference type="RuleBase" id="RU366014"/>
    </source>
</evidence>
<dbReference type="PRINTS" id="PR00870">
    <property type="entry name" value="DNAPOLXBETA"/>
</dbReference>
<evidence type="ECO:0000256" key="11">
    <source>
        <dbReference type="ARBA" id="ARBA00049244"/>
    </source>
</evidence>
<evidence type="ECO:0000256" key="10">
    <source>
        <dbReference type="ARBA" id="ARBA00023242"/>
    </source>
</evidence>
<name>A0A9N9F2T4_9GLOM</name>
<keyword evidence="6" id="KW-0460">Magnesium</keyword>
<keyword evidence="10 13" id="KW-0539">Nucleus</keyword>
<evidence type="ECO:0000256" key="9">
    <source>
        <dbReference type="ARBA" id="ARBA00023204"/>
    </source>
</evidence>
<keyword evidence="4" id="KW-0479">Metal-binding</keyword>
<dbReference type="GO" id="GO:0005634">
    <property type="term" value="C:nucleus"/>
    <property type="evidence" value="ECO:0007669"/>
    <property type="project" value="UniProtKB-SubCell"/>
</dbReference>
<dbReference type="InterPro" id="IPR022312">
    <property type="entry name" value="DNA_pol_X"/>
</dbReference>
<keyword evidence="13" id="KW-0808">Transferase</keyword>
<keyword evidence="7 13" id="KW-0239">DNA-directed DNA polymerase</keyword>
<dbReference type="GO" id="GO:0006284">
    <property type="term" value="P:base-excision repair"/>
    <property type="evidence" value="ECO:0007669"/>
    <property type="project" value="TreeGrafter"/>
</dbReference>
<sequence>MLGATNLMRSHTQTSHIRLKRTFVVVTVAREKFITPGPKKDTKKQKKIKFDPTDELWKSDINLNEDITKALGGVALLEKERKSGDPFKQRAYENAIYIITSYPARIISGAEAKKLQGIGSSIANKIDEILKTGTCESLKEKQEDAELFETFSQVFGVGPVAAKRFVDKGYKSISDLANDPDLTDMQRLGIKYVDDFKLMIPKVEAQGLIHYVQDVLKELSPAYIGIACDGHRRELSETNSLYMAITHPNYTSSPSTDPGRLLLDLTDALTDLGFLTDHISSGILKYWVRWESIEGSTI</sequence>
<dbReference type="Proteomes" id="UP000789572">
    <property type="component" value="Unassembled WGS sequence"/>
</dbReference>
<evidence type="ECO:0000256" key="5">
    <source>
        <dbReference type="ARBA" id="ARBA00022763"/>
    </source>
</evidence>
<organism evidence="15 16">
    <name type="scientific">Paraglomus occultum</name>
    <dbReference type="NCBI Taxonomy" id="144539"/>
    <lineage>
        <taxon>Eukaryota</taxon>
        <taxon>Fungi</taxon>
        <taxon>Fungi incertae sedis</taxon>
        <taxon>Mucoromycota</taxon>
        <taxon>Glomeromycotina</taxon>
        <taxon>Glomeromycetes</taxon>
        <taxon>Paraglomerales</taxon>
        <taxon>Paraglomeraceae</taxon>
        <taxon>Paraglomus</taxon>
    </lineage>
</organism>
<keyword evidence="9 13" id="KW-0234">DNA repair</keyword>
<comment type="function">
    <text evidence="13">DNA polymerase that functions in several pathways of DNA repair. Involved in base excision repair (BER) responsible for repair of lesions that give rise to abasic (AP) sites in DNA. Also contributes to DNA double-strand break repair by non-homologous end joining and homologous recombination. Has both template-dependent and template-independent (terminal transferase) DNA polymerase activities. Has also a 5'-deoxyribose-5-phosphate lyase (dRP lyase) activity.</text>
</comment>
<proteinExistence type="inferred from homology"/>
<dbReference type="GO" id="GO:0003677">
    <property type="term" value="F:DNA binding"/>
    <property type="evidence" value="ECO:0007669"/>
    <property type="project" value="UniProtKB-UniRule"/>
</dbReference>
<evidence type="ECO:0000313" key="16">
    <source>
        <dbReference type="Proteomes" id="UP000789572"/>
    </source>
</evidence>
<evidence type="ECO:0000256" key="3">
    <source>
        <dbReference type="ARBA" id="ARBA00022490"/>
    </source>
</evidence>
<gene>
    <name evidence="15" type="ORF">POCULU_LOCUS2845</name>
</gene>
<accession>A0A9N9F2T4</accession>
<evidence type="ECO:0000313" key="15">
    <source>
        <dbReference type="EMBL" id="CAG8506509.1"/>
    </source>
</evidence>
<feature type="active site" description="Nucleophile; Schiff-base intermediate with DNA; for 5'-dRP lyase activity" evidence="12">
    <location>
        <position position="125"/>
    </location>
</feature>
<comment type="cofactor">
    <cofactor evidence="1">
        <name>Mg(2+)</name>
        <dbReference type="ChEBI" id="CHEBI:18420"/>
    </cofactor>
</comment>
<dbReference type="GO" id="GO:0046872">
    <property type="term" value="F:metal ion binding"/>
    <property type="evidence" value="ECO:0007669"/>
    <property type="project" value="UniProtKB-UniRule"/>
</dbReference>
<keyword evidence="3" id="KW-0963">Cytoplasm</keyword>
<dbReference type="Gene3D" id="3.30.460.10">
    <property type="entry name" value="Beta Polymerase, domain 2"/>
    <property type="match status" value="1"/>
</dbReference>
<dbReference type="Pfam" id="PF14792">
    <property type="entry name" value="DNA_pol_B_palm"/>
    <property type="match status" value="1"/>
</dbReference>
<dbReference type="InterPro" id="IPR002054">
    <property type="entry name" value="DNA-dir_DNA_pol_X"/>
</dbReference>
<dbReference type="InterPro" id="IPR010996">
    <property type="entry name" value="HHH_MUS81"/>
</dbReference>
<evidence type="ECO:0000256" key="2">
    <source>
        <dbReference type="ARBA" id="ARBA00004123"/>
    </source>
</evidence>
<evidence type="ECO:0000256" key="12">
    <source>
        <dbReference type="PIRSR" id="PIRSR622312-50"/>
    </source>
</evidence>
<feature type="domain" description="DNA-directed DNA polymerase X" evidence="14">
    <location>
        <begin position="62"/>
        <end position="290"/>
    </location>
</feature>